<dbReference type="SUPFAM" id="SSF74788">
    <property type="entry name" value="Cullin repeat-like"/>
    <property type="match status" value="1"/>
</dbReference>
<dbReference type="Gene3D" id="1.20.1280.170">
    <property type="entry name" value="Exocyst complex component Exo70"/>
    <property type="match status" value="1"/>
</dbReference>
<sequence>MDTLCLWWVNGWMQTFILNQILRWLKKPKVVRLVCLVSSVVGLFCYALSSSFNHLLGSWSWWKMLLYILFSSITCLAVLFTPARSSSSSHRLEFHFAFLVLTVTSLYSFLFDNVVKGKPDAYSLISCAAFATMSLGLSNLTQFGFQIDLLYFFCGGLTVQLMKIKLWLVVVGGGFSYSLLQLRDYPSDRQGENLQLQVQNQVIIQVDDSGSVSSSSPVTMSQQANADVESTLGTSPEDGDFRFQDHLLTQSNSPSQDGSVDDVLIIQQQLMNCVKELEKENQRLVPMVCSHVEKYLKVVFDSKEVPHPDVNLVMDALPSGIMGRLKENVKLMVEAGFTEECSDIYSKWRREFLKQCLQALRLQFETPNNEDVEKWLKTCKAAGKILFPNERRLCDYLFSRFSVAAADVSFEKVCKELTINVVNFADTTITTGTYLPNLLFNIVPKMSESLGELIQDFISPALFDKLSFVDDIEDVRQRLATVNRVGNIIYHTTVQAPVTDGGLHLITKEVMKHILGFCDFKLEPAALSYRVRIASFWVVIGKMVELLESELEVKSKDYYADPALGFVFMLNNLNYIAQKTKFLKMDDDWFRRNRAKVQQKRNLYLRRSWNKIVEFLKIGKNESAEADVVAELMKEKLHLFNLHFEETCTTQSTWTVSDMQLKRRIIKSIEEFLLPQYGKFCDRFRVVFGNQAYHYIKFGFLDIQNCLNHLFLLDEEMNRKDKKNI</sequence>
<evidence type="ECO:0000256" key="3">
    <source>
        <dbReference type="RuleBase" id="RU365026"/>
    </source>
</evidence>
<dbReference type="GO" id="GO:0005546">
    <property type="term" value="F:phosphatidylinositol-4,5-bisphosphate binding"/>
    <property type="evidence" value="ECO:0007669"/>
    <property type="project" value="InterPro"/>
</dbReference>
<comment type="function">
    <text evidence="3">Component of the exocyst complex.</text>
</comment>
<evidence type="ECO:0000259" key="6">
    <source>
        <dbReference type="Pfam" id="PF03081"/>
    </source>
</evidence>
<dbReference type="GO" id="GO:0000145">
    <property type="term" value="C:exocyst"/>
    <property type="evidence" value="ECO:0007669"/>
    <property type="project" value="InterPro"/>
</dbReference>
<dbReference type="InterPro" id="IPR046364">
    <property type="entry name" value="Exo70_C"/>
</dbReference>
<keyword evidence="2 3" id="KW-0813">Transport</keyword>
<keyword evidence="3" id="KW-0653">Protein transport</keyword>
<evidence type="ECO:0000313" key="8">
    <source>
        <dbReference type="Proteomes" id="UP000501690"/>
    </source>
</evidence>
<organism evidence="7 8">
    <name type="scientific">Vigna unguiculata</name>
    <name type="common">Cowpea</name>
    <dbReference type="NCBI Taxonomy" id="3917"/>
    <lineage>
        <taxon>Eukaryota</taxon>
        <taxon>Viridiplantae</taxon>
        <taxon>Streptophyta</taxon>
        <taxon>Embryophyta</taxon>
        <taxon>Tracheophyta</taxon>
        <taxon>Spermatophyta</taxon>
        <taxon>Magnoliopsida</taxon>
        <taxon>eudicotyledons</taxon>
        <taxon>Gunneridae</taxon>
        <taxon>Pentapetalae</taxon>
        <taxon>rosids</taxon>
        <taxon>fabids</taxon>
        <taxon>Fabales</taxon>
        <taxon>Fabaceae</taxon>
        <taxon>Papilionoideae</taxon>
        <taxon>50 kb inversion clade</taxon>
        <taxon>NPAAA clade</taxon>
        <taxon>indigoferoid/millettioid clade</taxon>
        <taxon>Phaseoleae</taxon>
        <taxon>Vigna</taxon>
    </lineage>
</organism>
<dbReference type="InterPro" id="IPR016159">
    <property type="entry name" value="Cullin_repeat-like_dom_sf"/>
</dbReference>
<dbReference type="Pfam" id="PF03081">
    <property type="entry name" value="Exo70_C"/>
    <property type="match status" value="1"/>
</dbReference>
<comment type="similarity">
    <text evidence="1 3">Belongs to the EXO70 family.</text>
</comment>
<feature type="transmembrane region" description="Helical" evidence="5">
    <location>
        <begin position="30"/>
        <end position="49"/>
    </location>
</feature>
<evidence type="ECO:0000256" key="4">
    <source>
        <dbReference type="SAM" id="MobiDB-lite"/>
    </source>
</evidence>
<dbReference type="InterPro" id="IPR004140">
    <property type="entry name" value="Exo70"/>
</dbReference>
<evidence type="ECO:0000256" key="2">
    <source>
        <dbReference type="ARBA" id="ARBA00022448"/>
    </source>
</evidence>
<keyword evidence="5" id="KW-0812">Transmembrane</keyword>
<evidence type="ECO:0000256" key="1">
    <source>
        <dbReference type="ARBA" id="ARBA00006756"/>
    </source>
</evidence>
<keyword evidence="8" id="KW-1185">Reference proteome</keyword>
<dbReference type="GO" id="GO:0015031">
    <property type="term" value="P:protein transport"/>
    <property type="evidence" value="ECO:0007669"/>
    <property type="project" value="UniProtKB-KW"/>
</dbReference>
<proteinExistence type="inferred from homology"/>
<keyword evidence="5" id="KW-1133">Transmembrane helix</keyword>
<dbReference type="Proteomes" id="UP000501690">
    <property type="component" value="Linkage Group LG7"/>
</dbReference>
<accession>A0A4D6MHH8</accession>
<feature type="transmembrane region" description="Helical" evidence="5">
    <location>
        <begin position="121"/>
        <end position="137"/>
    </location>
</feature>
<dbReference type="AlphaFoldDB" id="A0A4D6MHH8"/>
<feature type="domain" description="Exocyst complex subunit Exo70 C-terminal" evidence="6">
    <location>
        <begin position="374"/>
        <end position="708"/>
    </location>
</feature>
<feature type="transmembrane region" description="Helical" evidence="5">
    <location>
        <begin position="149"/>
        <end position="180"/>
    </location>
</feature>
<evidence type="ECO:0000256" key="5">
    <source>
        <dbReference type="SAM" id="Phobius"/>
    </source>
</evidence>
<dbReference type="PANTHER" id="PTHR12542:SF180">
    <property type="entry name" value="EXOCYST SUBUNIT EXO70 FAMILY PROTEIN"/>
    <property type="match status" value="1"/>
</dbReference>
<evidence type="ECO:0000313" key="7">
    <source>
        <dbReference type="EMBL" id="QCE00960.1"/>
    </source>
</evidence>
<protein>
    <recommendedName>
        <fullName evidence="3">Exocyst subunit Exo70 family protein</fullName>
    </recommendedName>
</protein>
<reference evidence="7 8" key="1">
    <citation type="submission" date="2019-04" db="EMBL/GenBank/DDBJ databases">
        <title>An improved genome assembly and genetic linkage map for asparagus bean, Vigna unguiculata ssp. sesquipedialis.</title>
        <authorList>
            <person name="Xia Q."/>
            <person name="Zhang R."/>
            <person name="Dong Y."/>
        </authorList>
    </citation>
    <scope>NUCLEOTIDE SEQUENCE [LARGE SCALE GENOMIC DNA]</scope>
    <source>
        <tissue evidence="7">Leaf</tissue>
    </source>
</reference>
<feature type="transmembrane region" description="Helical" evidence="5">
    <location>
        <begin position="61"/>
        <end position="80"/>
    </location>
</feature>
<keyword evidence="5" id="KW-0472">Membrane</keyword>
<feature type="transmembrane region" description="Helical" evidence="5">
    <location>
        <begin position="92"/>
        <end position="109"/>
    </location>
</feature>
<keyword evidence="3" id="KW-0268">Exocytosis</keyword>
<dbReference type="GO" id="GO:0006887">
    <property type="term" value="P:exocytosis"/>
    <property type="evidence" value="ECO:0007669"/>
    <property type="project" value="UniProtKB-KW"/>
</dbReference>
<feature type="region of interest" description="Disordered" evidence="4">
    <location>
        <begin position="209"/>
        <end position="231"/>
    </location>
</feature>
<name>A0A4D6MHH8_VIGUN</name>
<gene>
    <name evidence="7" type="ORF">DEO72_LG7g2251</name>
</gene>
<dbReference type="PANTHER" id="PTHR12542">
    <property type="entry name" value="EXOCYST COMPLEX PROTEIN EXO70"/>
    <property type="match status" value="1"/>
</dbReference>
<dbReference type="EMBL" id="CP039351">
    <property type="protein sequence ID" value="QCE00960.1"/>
    <property type="molecule type" value="Genomic_DNA"/>
</dbReference>